<feature type="domain" description="Right handed beta helix" evidence="1">
    <location>
        <begin position="211"/>
        <end position="299"/>
    </location>
</feature>
<dbReference type="InterPro" id="IPR006626">
    <property type="entry name" value="PbH1"/>
</dbReference>
<reference evidence="2" key="1">
    <citation type="journal article" date="2020" name="mSystems">
        <title>Genome- and Community-Level Interaction Insights into Carbon Utilization and Element Cycling Functions of Hydrothermarchaeota in Hydrothermal Sediment.</title>
        <authorList>
            <person name="Zhou Z."/>
            <person name="Liu Y."/>
            <person name="Xu W."/>
            <person name="Pan J."/>
            <person name="Luo Z.H."/>
            <person name="Li M."/>
        </authorList>
    </citation>
    <scope>NUCLEOTIDE SEQUENCE [LARGE SCALE GENOMIC DNA]</scope>
    <source>
        <strain evidence="2">SpSt-265</strain>
        <strain evidence="3">SpSt-465</strain>
    </source>
</reference>
<dbReference type="InterPro" id="IPR012334">
    <property type="entry name" value="Pectin_lyas_fold"/>
</dbReference>
<evidence type="ECO:0000313" key="3">
    <source>
        <dbReference type="EMBL" id="HFJ53124.1"/>
    </source>
</evidence>
<dbReference type="SUPFAM" id="SSF51126">
    <property type="entry name" value="Pectin lyase-like"/>
    <property type="match status" value="1"/>
</dbReference>
<dbReference type="EMBL" id="DSTU01000001">
    <property type="protein sequence ID" value="HFJ53124.1"/>
    <property type="molecule type" value="Genomic_DNA"/>
</dbReference>
<proteinExistence type="predicted"/>
<comment type="caution">
    <text evidence="2">The sequence shown here is derived from an EMBL/GenBank/DDBJ whole genome shotgun (WGS) entry which is preliminary data.</text>
</comment>
<evidence type="ECO:0000313" key="2">
    <source>
        <dbReference type="EMBL" id="HEA87573.1"/>
    </source>
</evidence>
<organism evidence="2">
    <name type="scientific">candidate division WOR-3 bacterium</name>
    <dbReference type="NCBI Taxonomy" id="2052148"/>
    <lineage>
        <taxon>Bacteria</taxon>
        <taxon>Bacteria division WOR-3</taxon>
    </lineage>
</organism>
<dbReference type="EMBL" id="DSLG01000007">
    <property type="protein sequence ID" value="HEA87573.1"/>
    <property type="molecule type" value="Genomic_DNA"/>
</dbReference>
<protein>
    <submittedName>
        <fullName evidence="2">Right-handed parallel beta-helix repeat-containing protein</fullName>
    </submittedName>
</protein>
<gene>
    <name evidence="2" type="ORF">ENP94_06150</name>
    <name evidence="3" type="ORF">ENS16_00305</name>
</gene>
<dbReference type="Gene3D" id="2.60.40.10">
    <property type="entry name" value="Immunoglobulins"/>
    <property type="match status" value="1"/>
</dbReference>
<dbReference type="InterPro" id="IPR013783">
    <property type="entry name" value="Ig-like_fold"/>
</dbReference>
<accession>A0A7C1NMB9</accession>
<dbReference type="InterPro" id="IPR011050">
    <property type="entry name" value="Pectin_lyase_fold/virulence"/>
</dbReference>
<sequence>MVRRVWLLAAGLLLAGCPQPDITPPRIRIVFPQEGDTLAGADTILVVANDDQQVRLVQLTVDDSLIAADSLGRDTLFEFVFDGGSYPAGTVHTLLAIAYDRAGNCDSSPPVEFLSFPLPGSYHSGTITSDELWRADASPHYVLGTLRVEAQLTIEAGAEIRLSPGATITVGSFAPAGLRAEGTLSRPVRFTASDSLNCWNRIEFNPHAEAGSCILNNCIFEFGGSNGALLAVNSSRISIENSIFRRSAGNGLVVSGPGFSSFRNNTVTGCDGAPLVLSPQAAGTLGAGNRLTGNRLDRITITPGAIERTINLPNPDVPYLVTGTITVAGDSAPVVFISPGCSLLFADSARLRIGVGRPGGLVADGSSGEIVFAGIDRNFWGGIEFWNWSIAGQCRFKDCRIENAGGNGVAAIICYAPVRIAGTELVASASAGIYCIGTGFEQFENNTISSCASFPVHIEAQFVSTMGVGNRLNGNGRNYIEVVGGVITQDAVWQNHQAPYRLTGSVDVGSPFAPALFLNPGVELQFTRNCGLRIGELGPGKLIAIGVPDSIRFTGDTTTPGSWRALEFAPYTGSGTVIDHCQLFFGGGGGATAEVVVRTSSPTIRNNEIAWSGKYCIALFNSPLDPELLRQQNWLHDWAEGYDDIYDEGP</sequence>
<name>A0A7C1NMB9_UNCW3</name>
<dbReference type="SMART" id="SM00710">
    <property type="entry name" value="PbH1"/>
    <property type="match status" value="5"/>
</dbReference>
<dbReference type="PROSITE" id="PS51257">
    <property type="entry name" value="PROKAR_LIPOPROTEIN"/>
    <property type="match status" value="1"/>
</dbReference>
<dbReference type="Pfam" id="PF13229">
    <property type="entry name" value="Beta_helix"/>
    <property type="match status" value="1"/>
</dbReference>
<dbReference type="InterPro" id="IPR039448">
    <property type="entry name" value="Beta_helix"/>
</dbReference>
<dbReference type="Gene3D" id="2.160.20.10">
    <property type="entry name" value="Single-stranded right-handed beta-helix, Pectin lyase-like"/>
    <property type="match status" value="1"/>
</dbReference>
<dbReference type="AlphaFoldDB" id="A0A7C1NMB9"/>
<evidence type="ECO:0000259" key="1">
    <source>
        <dbReference type="Pfam" id="PF13229"/>
    </source>
</evidence>